<name>A0AAW6RPD2_9BURK</name>
<organism evidence="1 2">
    <name type="scientific">Ottowia cancrivicina</name>
    <dbReference type="NCBI Taxonomy" id="3040346"/>
    <lineage>
        <taxon>Bacteria</taxon>
        <taxon>Pseudomonadati</taxon>
        <taxon>Pseudomonadota</taxon>
        <taxon>Betaproteobacteria</taxon>
        <taxon>Burkholderiales</taxon>
        <taxon>Comamonadaceae</taxon>
        <taxon>Ottowia</taxon>
    </lineage>
</organism>
<reference evidence="1 2" key="1">
    <citation type="submission" date="2023-04" db="EMBL/GenBank/DDBJ databases">
        <title>Ottowia paracancer sp. nov., isolated from human stomach.</title>
        <authorList>
            <person name="Song Y."/>
        </authorList>
    </citation>
    <scope>NUCLEOTIDE SEQUENCE [LARGE SCALE GENOMIC DNA]</scope>
    <source>
        <strain evidence="1 2">10c7w1</strain>
    </source>
</reference>
<protein>
    <submittedName>
        <fullName evidence="1">Uncharacterized protein</fullName>
    </submittedName>
</protein>
<dbReference type="Proteomes" id="UP001237156">
    <property type="component" value="Unassembled WGS sequence"/>
</dbReference>
<comment type="caution">
    <text evidence="1">The sequence shown here is derived from an EMBL/GenBank/DDBJ whole genome shotgun (WGS) entry which is preliminary data.</text>
</comment>
<dbReference type="RefSeq" id="WP_279525226.1">
    <property type="nucleotide sequence ID" value="NZ_JARVII010000041.1"/>
</dbReference>
<dbReference type="EMBL" id="JARVII010000041">
    <property type="protein sequence ID" value="MDG9700531.1"/>
    <property type="molecule type" value="Genomic_DNA"/>
</dbReference>
<evidence type="ECO:0000313" key="1">
    <source>
        <dbReference type="EMBL" id="MDG9700531.1"/>
    </source>
</evidence>
<gene>
    <name evidence="1" type="ORF">QB898_12590</name>
</gene>
<accession>A0AAW6RPD2</accession>
<sequence length="139" mass="16539">MEKRKMMAAALLPAIMIVLVGYLSFRLHEANEYLRDRIYYSSVRLNDYLMLMRVMKKEHPPERDYVKRFNIMLNAELSFVEHDWTWFFDGDDDGKRFAQWICRSADGFLQADSNFLESATPEQLKTVRLKMKCKAKTEI</sequence>
<keyword evidence="2" id="KW-1185">Reference proteome</keyword>
<dbReference type="AlphaFoldDB" id="A0AAW6RPD2"/>
<proteinExistence type="predicted"/>
<evidence type="ECO:0000313" key="2">
    <source>
        <dbReference type="Proteomes" id="UP001237156"/>
    </source>
</evidence>